<feature type="region of interest" description="Disordered" evidence="8">
    <location>
        <begin position="25"/>
        <end position="44"/>
    </location>
</feature>
<dbReference type="PANTHER" id="PTHR33577:SF7">
    <property type="entry name" value="HEME HALOPEROXIDASE FAMILY PROFILE DOMAIN-CONTAINING PROTEIN"/>
    <property type="match status" value="1"/>
</dbReference>
<evidence type="ECO:0000259" key="9">
    <source>
        <dbReference type="PROSITE" id="PS51405"/>
    </source>
</evidence>
<dbReference type="InterPro" id="IPR036851">
    <property type="entry name" value="Chloroperoxidase-like_sf"/>
</dbReference>
<name>A0AAD5S485_9PEZI</name>
<feature type="domain" description="Heme haloperoxidase family profile" evidence="9">
    <location>
        <begin position="32"/>
        <end position="223"/>
    </location>
</feature>
<dbReference type="InterPro" id="IPR000028">
    <property type="entry name" value="Chloroperoxidase"/>
</dbReference>
<dbReference type="SUPFAM" id="SSF47571">
    <property type="entry name" value="Cloroperoxidase"/>
    <property type="match status" value="1"/>
</dbReference>
<proteinExistence type="inferred from homology"/>
<dbReference type="Pfam" id="PF01328">
    <property type="entry name" value="Peroxidase_2"/>
    <property type="match status" value="1"/>
</dbReference>
<evidence type="ECO:0000313" key="11">
    <source>
        <dbReference type="Proteomes" id="UP001201980"/>
    </source>
</evidence>
<evidence type="ECO:0000256" key="6">
    <source>
        <dbReference type="ARBA" id="ARBA00023004"/>
    </source>
</evidence>
<gene>
    <name evidence="10" type="ORF">MKZ38_004743</name>
</gene>
<comment type="caution">
    <text evidence="10">The sequence shown here is derived from an EMBL/GenBank/DDBJ whole genome shotgun (WGS) entry which is preliminary data.</text>
</comment>
<comment type="similarity">
    <text evidence="7">Belongs to the chloroperoxidase family.</text>
</comment>
<dbReference type="Proteomes" id="UP001201980">
    <property type="component" value="Unassembled WGS sequence"/>
</dbReference>
<dbReference type="PANTHER" id="PTHR33577">
    <property type="entry name" value="STERIGMATOCYSTIN BIOSYNTHESIS PEROXIDASE STCC-RELATED"/>
    <property type="match status" value="1"/>
</dbReference>
<evidence type="ECO:0000313" key="10">
    <source>
        <dbReference type="EMBL" id="KAJ2905668.1"/>
    </source>
</evidence>
<keyword evidence="4" id="KW-0479">Metal-binding</keyword>
<keyword evidence="6" id="KW-0408">Iron</keyword>
<dbReference type="GO" id="GO:0004601">
    <property type="term" value="F:peroxidase activity"/>
    <property type="evidence" value="ECO:0007669"/>
    <property type="project" value="UniProtKB-KW"/>
</dbReference>
<comment type="cofactor">
    <cofactor evidence="1">
        <name>heme b</name>
        <dbReference type="ChEBI" id="CHEBI:60344"/>
    </cofactor>
</comment>
<dbReference type="EMBL" id="JAKWBI020000027">
    <property type="protein sequence ID" value="KAJ2905668.1"/>
    <property type="molecule type" value="Genomic_DNA"/>
</dbReference>
<evidence type="ECO:0000256" key="7">
    <source>
        <dbReference type="ARBA" id="ARBA00025795"/>
    </source>
</evidence>
<evidence type="ECO:0000256" key="2">
    <source>
        <dbReference type="ARBA" id="ARBA00022559"/>
    </source>
</evidence>
<dbReference type="PROSITE" id="PS51405">
    <property type="entry name" value="HEME_HALOPEROXIDASE"/>
    <property type="match status" value="1"/>
</dbReference>
<keyword evidence="5" id="KW-0560">Oxidoreductase</keyword>
<keyword evidence="2" id="KW-0575">Peroxidase</keyword>
<evidence type="ECO:0000256" key="4">
    <source>
        <dbReference type="ARBA" id="ARBA00022723"/>
    </source>
</evidence>
<sequence length="224" mass="24152">MEFTILSTALPIALVNGNPDIGSPHRHYLRGSSSEGQASGGDDFRGPCPMMNTLANHGLLPHDGRNITKEVAVDAFNQGLNFDQALGELMFDIATIANPNPNATYFTLYNAYPLTGPNTLDADQLDNSKIARQVQSKAFNPNYNFTSTTEDFSLGEVSAAIIVFGDMESGTVKSGLYFGNGKWVTAKAVPGRGGAIAWANMKISTIRHRRRRGPRGFTPQKTAA</sequence>
<reference evidence="10" key="1">
    <citation type="submission" date="2022-07" db="EMBL/GenBank/DDBJ databases">
        <title>Draft genome sequence of Zalerion maritima ATCC 34329, a (micro)plastics degrading marine fungus.</title>
        <authorList>
            <person name="Paco A."/>
            <person name="Goncalves M.F.M."/>
            <person name="Rocha-Santos T.A.P."/>
            <person name="Alves A."/>
        </authorList>
    </citation>
    <scope>NUCLEOTIDE SEQUENCE</scope>
    <source>
        <strain evidence="10">ATCC 34329</strain>
    </source>
</reference>
<evidence type="ECO:0000256" key="1">
    <source>
        <dbReference type="ARBA" id="ARBA00001970"/>
    </source>
</evidence>
<accession>A0AAD5S485</accession>
<evidence type="ECO:0000256" key="3">
    <source>
        <dbReference type="ARBA" id="ARBA00022617"/>
    </source>
</evidence>
<dbReference type="Gene3D" id="1.10.489.10">
    <property type="entry name" value="Chloroperoxidase-like"/>
    <property type="match status" value="1"/>
</dbReference>
<keyword evidence="3" id="KW-0349">Heme</keyword>
<organism evidence="10 11">
    <name type="scientific">Zalerion maritima</name>
    <dbReference type="NCBI Taxonomy" id="339359"/>
    <lineage>
        <taxon>Eukaryota</taxon>
        <taxon>Fungi</taxon>
        <taxon>Dikarya</taxon>
        <taxon>Ascomycota</taxon>
        <taxon>Pezizomycotina</taxon>
        <taxon>Sordariomycetes</taxon>
        <taxon>Lulworthiomycetidae</taxon>
        <taxon>Lulworthiales</taxon>
        <taxon>Lulworthiaceae</taxon>
        <taxon>Zalerion</taxon>
    </lineage>
</organism>
<evidence type="ECO:0000256" key="5">
    <source>
        <dbReference type="ARBA" id="ARBA00023002"/>
    </source>
</evidence>
<keyword evidence="11" id="KW-1185">Reference proteome</keyword>
<evidence type="ECO:0000256" key="8">
    <source>
        <dbReference type="SAM" id="MobiDB-lite"/>
    </source>
</evidence>
<protein>
    <submittedName>
        <fullName evidence="10">Cloroperoxidase</fullName>
    </submittedName>
</protein>
<dbReference type="AlphaFoldDB" id="A0AAD5S485"/>
<dbReference type="GO" id="GO:0046872">
    <property type="term" value="F:metal ion binding"/>
    <property type="evidence" value="ECO:0007669"/>
    <property type="project" value="UniProtKB-KW"/>
</dbReference>